<sequence>SVDVSWDDFMKEQHISQEVEVAVDGSLTLSMYSCPSEGRQWSEPAQISDQTVLQQIDHKLVMPEKLATLPPGTPGQEVWTFEALKKGTSTISMVYTHPWDGEEEPMLTFVLTVVVK</sequence>
<organism evidence="4">
    <name type="scientific">marine sediment metagenome</name>
    <dbReference type="NCBI Taxonomy" id="412755"/>
    <lineage>
        <taxon>unclassified sequences</taxon>
        <taxon>metagenomes</taxon>
        <taxon>ecological metagenomes</taxon>
    </lineage>
</organism>
<reference evidence="4" key="1">
    <citation type="journal article" date="2014" name="Front. Microbiol.">
        <title>High frequency of phylogenetically diverse reductive dehalogenase-homologous genes in deep subseafloor sedimentary metagenomes.</title>
        <authorList>
            <person name="Kawai M."/>
            <person name="Futagami T."/>
            <person name="Toyoda A."/>
            <person name="Takaki Y."/>
            <person name="Nishi S."/>
            <person name="Hori S."/>
            <person name="Arai W."/>
            <person name="Tsubouchi T."/>
            <person name="Morono Y."/>
            <person name="Uchiyama I."/>
            <person name="Ito T."/>
            <person name="Fujiyama A."/>
            <person name="Inagaki F."/>
            <person name="Takami H."/>
        </authorList>
    </citation>
    <scope>NUCLEOTIDE SEQUENCE</scope>
    <source>
        <strain evidence="4">Expedition CK06-06</strain>
    </source>
</reference>
<dbReference type="AlphaFoldDB" id="X1DX40"/>
<comment type="caution">
    <text evidence="4">The sequence shown here is derived from an EMBL/GenBank/DDBJ whole genome shotgun (WGS) entry which is preliminary data.</text>
</comment>
<feature type="non-terminal residue" evidence="4">
    <location>
        <position position="1"/>
    </location>
</feature>
<dbReference type="EMBL" id="BARU01004993">
    <property type="protein sequence ID" value="GAH25571.1"/>
    <property type="molecule type" value="Genomic_DNA"/>
</dbReference>
<keyword evidence="1" id="KW-0646">Protease inhibitor</keyword>
<dbReference type="Pfam" id="PF09394">
    <property type="entry name" value="Inhibitor_I42"/>
    <property type="match status" value="1"/>
</dbReference>
<proteinExistence type="predicted"/>
<feature type="domain" description="Proteinase inhibitor I42 chagasin" evidence="3">
    <location>
        <begin position="21"/>
        <end position="113"/>
    </location>
</feature>
<evidence type="ECO:0000313" key="4">
    <source>
        <dbReference type="EMBL" id="GAH25571.1"/>
    </source>
</evidence>
<evidence type="ECO:0000259" key="3">
    <source>
        <dbReference type="Pfam" id="PF09394"/>
    </source>
</evidence>
<dbReference type="Gene3D" id="2.60.40.2020">
    <property type="match status" value="1"/>
</dbReference>
<protein>
    <recommendedName>
        <fullName evidence="3">Proteinase inhibitor I42 chagasin domain-containing protein</fullName>
    </recommendedName>
</protein>
<evidence type="ECO:0000256" key="2">
    <source>
        <dbReference type="ARBA" id="ARBA00022704"/>
    </source>
</evidence>
<name>X1DX40_9ZZZZ</name>
<dbReference type="GO" id="GO:0004869">
    <property type="term" value="F:cysteine-type endopeptidase inhibitor activity"/>
    <property type="evidence" value="ECO:0007669"/>
    <property type="project" value="UniProtKB-KW"/>
</dbReference>
<dbReference type="InterPro" id="IPR036331">
    <property type="entry name" value="Chagasin-like_sf"/>
</dbReference>
<dbReference type="SUPFAM" id="SSF141066">
    <property type="entry name" value="ICP-like"/>
    <property type="match status" value="1"/>
</dbReference>
<evidence type="ECO:0000256" key="1">
    <source>
        <dbReference type="ARBA" id="ARBA00022690"/>
    </source>
</evidence>
<dbReference type="InterPro" id="IPR018990">
    <property type="entry name" value="Prot_inh_I42_chagasin"/>
</dbReference>
<keyword evidence="2" id="KW-0789">Thiol protease inhibitor</keyword>
<accession>X1DX40</accession>
<gene>
    <name evidence="4" type="ORF">S03H2_09669</name>
</gene>